<dbReference type="InterPro" id="IPR005119">
    <property type="entry name" value="LysR_subst-bd"/>
</dbReference>
<dbReference type="SUPFAM" id="SSF46785">
    <property type="entry name" value="Winged helix' DNA-binding domain"/>
    <property type="match status" value="1"/>
</dbReference>
<dbReference type="InterPro" id="IPR058163">
    <property type="entry name" value="LysR-type_TF_proteobact-type"/>
</dbReference>
<dbReference type="AlphaFoldDB" id="A0A318KE87"/>
<dbReference type="InterPro" id="IPR000847">
    <property type="entry name" value="LysR_HTH_N"/>
</dbReference>
<dbReference type="CDD" id="cd08422">
    <property type="entry name" value="PBP2_CrgA_like"/>
    <property type="match status" value="1"/>
</dbReference>
<comment type="similarity">
    <text evidence="1">Belongs to the LysR transcriptional regulatory family.</text>
</comment>
<dbReference type="Gene3D" id="3.40.190.290">
    <property type="match status" value="1"/>
</dbReference>
<reference evidence="6 7" key="1">
    <citation type="submission" date="2018-05" db="EMBL/GenBank/DDBJ databases">
        <title>Genomic Encyclopedia of Type Strains, Phase IV (KMG-IV): sequencing the most valuable type-strain genomes for metagenomic binning, comparative biology and taxonomic classification.</title>
        <authorList>
            <person name="Goeker M."/>
        </authorList>
    </citation>
    <scope>NUCLEOTIDE SEQUENCE [LARGE SCALE GENOMIC DNA]</scope>
    <source>
        <strain evidence="6 7">DSM 29661</strain>
    </source>
</reference>
<dbReference type="GO" id="GO:0006351">
    <property type="term" value="P:DNA-templated transcription"/>
    <property type="evidence" value="ECO:0007669"/>
    <property type="project" value="TreeGrafter"/>
</dbReference>
<dbReference type="SUPFAM" id="SSF53850">
    <property type="entry name" value="Periplasmic binding protein-like II"/>
    <property type="match status" value="1"/>
</dbReference>
<dbReference type="InterPro" id="IPR036388">
    <property type="entry name" value="WH-like_DNA-bd_sf"/>
</dbReference>
<evidence type="ECO:0000313" key="6">
    <source>
        <dbReference type="EMBL" id="PXX75084.1"/>
    </source>
</evidence>
<gene>
    <name evidence="6" type="ORF">DFR34_12824</name>
</gene>
<dbReference type="InterPro" id="IPR036390">
    <property type="entry name" value="WH_DNA-bd_sf"/>
</dbReference>
<name>A0A318KE87_9NEIS</name>
<keyword evidence="4" id="KW-0804">Transcription</keyword>
<feature type="domain" description="HTH lysR-type" evidence="5">
    <location>
        <begin position="1"/>
        <end position="60"/>
    </location>
</feature>
<dbReference type="Proteomes" id="UP000247555">
    <property type="component" value="Unassembled WGS sequence"/>
</dbReference>
<evidence type="ECO:0000256" key="3">
    <source>
        <dbReference type="ARBA" id="ARBA00023125"/>
    </source>
</evidence>
<dbReference type="OrthoDB" id="9178040at2"/>
<evidence type="ECO:0000313" key="7">
    <source>
        <dbReference type="Proteomes" id="UP000247555"/>
    </source>
</evidence>
<dbReference type="PANTHER" id="PTHR30537:SF5">
    <property type="entry name" value="HTH-TYPE TRANSCRIPTIONAL ACTIVATOR TTDR-RELATED"/>
    <property type="match status" value="1"/>
</dbReference>
<evidence type="ECO:0000256" key="1">
    <source>
        <dbReference type="ARBA" id="ARBA00009437"/>
    </source>
</evidence>
<dbReference type="Gene3D" id="1.10.10.10">
    <property type="entry name" value="Winged helix-like DNA-binding domain superfamily/Winged helix DNA-binding domain"/>
    <property type="match status" value="1"/>
</dbReference>
<sequence>MSAWLDSWDSFIKVVESGSMAGAARRLGCSRAQVSRQIGQLEAALGARLFERSTRRLRPTPAGEAFYPHALAAVAAVDCAQRALSHLGSAPRGLLRISATMTFGREYIAPLLPALTERHPELECELILTDQMVDLVDDRIDLALRQTQTPPADAVAKPLLQMERVICAAPDYLARHGTPEHPLQLAQHQCFSYLLTDDGHWRLRDARGEEWSAPVRGRVQYNNIDCLYQATLAGQGLSILPVYLCAPALADGRLRQVLPDCQPQVRFGQHLYACYTPSRVQLPKVQVFLAALEDLLQPEPPWRKIWPGPG</sequence>
<keyword evidence="2" id="KW-0805">Transcription regulation</keyword>
<dbReference type="PROSITE" id="PS50931">
    <property type="entry name" value="HTH_LYSR"/>
    <property type="match status" value="1"/>
</dbReference>
<evidence type="ECO:0000259" key="5">
    <source>
        <dbReference type="PROSITE" id="PS50931"/>
    </source>
</evidence>
<keyword evidence="7" id="KW-1185">Reference proteome</keyword>
<dbReference type="GO" id="GO:0003700">
    <property type="term" value="F:DNA-binding transcription factor activity"/>
    <property type="evidence" value="ECO:0007669"/>
    <property type="project" value="InterPro"/>
</dbReference>
<dbReference type="RefSeq" id="WP_110391952.1">
    <property type="nucleotide sequence ID" value="NZ_CALCOA010000061.1"/>
</dbReference>
<dbReference type="Pfam" id="PF00126">
    <property type="entry name" value="HTH_1"/>
    <property type="match status" value="1"/>
</dbReference>
<dbReference type="GO" id="GO:0043565">
    <property type="term" value="F:sequence-specific DNA binding"/>
    <property type="evidence" value="ECO:0007669"/>
    <property type="project" value="TreeGrafter"/>
</dbReference>
<comment type="caution">
    <text evidence="6">The sequence shown here is derived from an EMBL/GenBank/DDBJ whole genome shotgun (WGS) entry which is preliminary data.</text>
</comment>
<evidence type="ECO:0000256" key="4">
    <source>
        <dbReference type="ARBA" id="ARBA00023163"/>
    </source>
</evidence>
<accession>A0A318KE87</accession>
<proteinExistence type="inferred from homology"/>
<dbReference type="EMBL" id="QJKI01000028">
    <property type="protein sequence ID" value="PXX75084.1"/>
    <property type="molecule type" value="Genomic_DNA"/>
</dbReference>
<dbReference type="PANTHER" id="PTHR30537">
    <property type="entry name" value="HTH-TYPE TRANSCRIPTIONAL REGULATOR"/>
    <property type="match status" value="1"/>
</dbReference>
<organism evidence="6 7">
    <name type="scientific">Rivihabitans pingtungensis</name>
    <dbReference type="NCBI Taxonomy" id="1054498"/>
    <lineage>
        <taxon>Bacteria</taxon>
        <taxon>Pseudomonadati</taxon>
        <taxon>Pseudomonadota</taxon>
        <taxon>Betaproteobacteria</taxon>
        <taxon>Neisseriales</taxon>
        <taxon>Aquaspirillaceae</taxon>
        <taxon>Rivihabitans</taxon>
    </lineage>
</organism>
<dbReference type="FunFam" id="1.10.10.10:FF:000001">
    <property type="entry name" value="LysR family transcriptional regulator"/>
    <property type="match status" value="1"/>
</dbReference>
<evidence type="ECO:0000256" key="2">
    <source>
        <dbReference type="ARBA" id="ARBA00023015"/>
    </source>
</evidence>
<protein>
    <submittedName>
        <fullName evidence="6">LysR family transcriptional regulator</fullName>
    </submittedName>
</protein>
<dbReference type="Pfam" id="PF03466">
    <property type="entry name" value="LysR_substrate"/>
    <property type="match status" value="1"/>
</dbReference>
<keyword evidence="3" id="KW-0238">DNA-binding</keyword>